<dbReference type="SUPFAM" id="SSF54928">
    <property type="entry name" value="RNA-binding domain, RBD"/>
    <property type="match status" value="1"/>
</dbReference>
<evidence type="ECO:0000256" key="3">
    <source>
        <dbReference type="SAM" id="MobiDB-lite"/>
    </source>
</evidence>
<feature type="compositionally biased region" description="Gly residues" evidence="3">
    <location>
        <begin position="434"/>
        <end position="483"/>
    </location>
</feature>
<accession>A0A8T2SJM3</accession>
<dbReference type="InterPro" id="IPR000504">
    <property type="entry name" value="RRM_dom"/>
</dbReference>
<protein>
    <recommendedName>
        <fullName evidence="4">RRM domain-containing protein</fullName>
    </recommendedName>
</protein>
<evidence type="ECO:0000313" key="5">
    <source>
        <dbReference type="EMBL" id="KAH7332225.1"/>
    </source>
</evidence>
<feature type="region of interest" description="Disordered" evidence="3">
    <location>
        <begin position="396"/>
        <end position="484"/>
    </location>
</feature>
<dbReference type="GO" id="GO:0005634">
    <property type="term" value="C:nucleus"/>
    <property type="evidence" value="ECO:0007669"/>
    <property type="project" value="UniProtKB-SubCell"/>
</dbReference>
<feature type="region of interest" description="Disordered" evidence="3">
    <location>
        <begin position="266"/>
        <end position="289"/>
    </location>
</feature>
<evidence type="ECO:0000256" key="2">
    <source>
        <dbReference type="PROSITE-ProRule" id="PRU00176"/>
    </source>
</evidence>
<dbReference type="Proteomes" id="UP000825935">
    <property type="component" value="Chromosome 20"/>
</dbReference>
<dbReference type="OrthoDB" id="439808at2759"/>
<dbReference type="SMART" id="SM00360">
    <property type="entry name" value="RRM"/>
    <property type="match status" value="1"/>
</dbReference>
<dbReference type="Gene3D" id="3.30.70.330">
    <property type="match status" value="1"/>
</dbReference>
<feature type="compositionally biased region" description="Basic and acidic residues" evidence="3">
    <location>
        <begin position="691"/>
        <end position="714"/>
    </location>
</feature>
<keyword evidence="2" id="KW-0694">RNA-binding</keyword>
<keyword evidence="6" id="KW-1185">Reference proteome</keyword>
<evidence type="ECO:0000256" key="1">
    <source>
        <dbReference type="ARBA" id="ARBA00006265"/>
    </source>
</evidence>
<name>A0A8T2SJM3_CERRI</name>
<feature type="region of interest" description="Disordered" evidence="3">
    <location>
        <begin position="187"/>
        <end position="219"/>
    </location>
</feature>
<evidence type="ECO:0000313" key="6">
    <source>
        <dbReference type="Proteomes" id="UP000825935"/>
    </source>
</evidence>
<feature type="compositionally biased region" description="Polar residues" evidence="3">
    <location>
        <begin position="197"/>
        <end position="219"/>
    </location>
</feature>
<dbReference type="PROSITE" id="PS50102">
    <property type="entry name" value="RRM"/>
    <property type="match status" value="1"/>
</dbReference>
<dbReference type="AlphaFoldDB" id="A0A8T2SJM3"/>
<dbReference type="InterPro" id="IPR034772">
    <property type="entry name" value="CPSF6/7"/>
</dbReference>
<comment type="similarity">
    <text evidence="1">Belongs to the RRM CPSF6/7 family.</text>
</comment>
<dbReference type="InterPro" id="IPR012677">
    <property type="entry name" value="Nucleotide-bd_a/b_plait_sf"/>
</dbReference>
<feature type="compositionally biased region" description="Basic and acidic residues" evidence="3">
    <location>
        <begin position="611"/>
        <end position="676"/>
    </location>
</feature>
<dbReference type="CDD" id="cd12372">
    <property type="entry name" value="RRM_CFIm68_CFIm59"/>
    <property type="match status" value="1"/>
</dbReference>
<evidence type="ECO:0000259" key="4">
    <source>
        <dbReference type="PROSITE" id="PS50102"/>
    </source>
</evidence>
<dbReference type="Pfam" id="PF00076">
    <property type="entry name" value="RRM_1"/>
    <property type="match status" value="1"/>
</dbReference>
<organism evidence="5 6">
    <name type="scientific">Ceratopteris richardii</name>
    <name type="common">Triangle waterfern</name>
    <dbReference type="NCBI Taxonomy" id="49495"/>
    <lineage>
        <taxon>Eukaryota</taxon>
        <taxon>Viridiplantae</taxon>
        <taxon>Streptophyta</taxon>
        <taxon>Embryophyta</taxon>
        <taxon>Tracheophyta</taxon>
        <taxon>Polypodiopsida</taxon>
        <taxon>Polypodiidae</taxon>
        <taxon>Polypodiales</taxon>
        <taxon>Pteridineae</taxon>
        <taxon>Pteridaceae</taxon>
        <taxon>Parkerioideae</taxon>
        <taxon>Ceratopteris</taxon>
    </lineage>
</organism>
<gene>
    <name evidence="5" type="ORF">KP509_20G076600</name>
</gene>
<dbReference type="InterPro" id="IPR035979">
    <property type="entry name" value="RBD_domain_sf"/>
</dbReference>
<dbReference type="GO" id="GO:0006397">
    <property type="term" value="P:mRNA processing"/>
    <property type="evidence" value="ECO:0007669"/>
    <property type="project" value="UniProtKB-KW"/>
</dbReference>
<dbReference type="EMBL" id="CM035425">
    <property type="protein sequence ID" value="KAH7332225.1"/>
    <property type="molecule type" value="Genomic_DNA"/>
</dbReference>
<dbReference type="PANTHER" id="PTHR23204">
    <property type="entry name" value="CLEAVAGE AND POLYADENYLATION SPECIFIC FACTOR"/>
    <property type="match status" value="1"/>
</dbReference>
<dbReference type="GO" id="GO:0003723">
    <property type="term" value="F:RNA binding"/>
    <property type="evidence" value="ECO:0007669"/>
    <property type="project" value="UniProtKB-UniRule"/>
</dbReference>
<feature type="domain" description="RRM" evidence="4">
    <location>
        <begin position="304"/>
        <end position="382"/>
    </location>
</feature>
<proteinExistence type="inferred from homology"/>
<reference evidence="5" key="1">
    <citation type="submission" date="2021-08" db="EMBL/GenBank/DDBJ databases">
        <title>WGS assembly of Ceratopteris richardii.</title>
        <authorList>
            <person name="Marchant D.B."/>
            <person name="Chen G."/>
            <person name="Jenkins J."/>
            <person name="Shu S."/>
            <person name="Leebens-Mack J."/>
            <person name="Grimwood J."/>
            <person name="Schmutz J."/>
            <person name="Soltis P."/>
            <person name="Soltis D."/>
            <person name="Chen Z.-H."/>
        </authorList>
    </citation>
    <scope>NUCLEOTIDE SEQUENCE</scope>
    <source>
        <strain evidence="5">Whitten #5841</strain>
        <tissue evidence="5">Leaf</tissue>
    </source>
</reference>
<comment type="caution">
    <text evidence="5">The sequence shown here is derived from an EMBL/GenBank/DDBJ whole genome shotgun (WGS) entry which is preliminary data.</text>
</comment>
<feature type="region of interest" description="Disordered" evidence="3">
    <location>
        <begin position="599"/>
        <end position="714"/>
    </location>
</feature>
<sequence>MSYADIGDDELDYGECELGDGAGAGVSLGTFADENDTGQEDEYEELYDDVNIDYLETPVVYTADRYATGEKEMAGNRAVADFNMLGGNLSVNTTNQTQVEVISTACSTICTQAPLDNVELVKIDVKGENTNEATLTVASSEKESIIVAQNDNKEISKADLQKNQTPFSPLELVEDLVSDSHNVVTQNSVHVSEKSHSSFQTKTELKSPNGNTLPSSVSGDTLARTATIMGSRAAGGQDRGTAGAAEVLGDHGGEEDILYDGNVDKAASVSRHSQRDGPPTMSSSFRQPAVSDRLLPQYSNDGDGLIAVGGLQWWTTDAELEAVMSEYGRVKSMKFVEERASGKSKGYCQVEFYDHASAIACKQGVNGRSFHGRPCTVALGSVNSILQIGYQQEKRAQAQLHSQQDQMNFRRGSSGGGTKGGSHQDRDSSRGYGRFRGQGTGGKSGQGGGGGRGRGSYMGKGMGGGGGGGTGQPYGQGHSGPMGGHQSAIMVHQGLMAQGYDPAYGPIGGRGGAAYGNYVMPGPPFPGMVAPYPAMGPAGLSGVAPHINPAFFGQPSGMGLMPGSGMEGPHQGLWADGSLVGWGEEHDRRTRAGNYAEEGGCTDYNHSNGFGHDRSRLGGSWDKENGTHSERYRRDDRDAEWERDSYKDREKDLYKDQMDRERCREKDDDWDRERVGKGRGKFRNIEEDDDPRLRPREDDYGRKRRAMERELSSM</sequence>